<evidence type="ECO:0000313" key="2">
    <source>
        <dbReference type="EMBL" id="PON25072.1"/>
    </source>
</evidence>
<keyword evidence="3" id="KW-1185">Reference proteome</keyword>
<gene>
    <name evidence="2" type="ORF">TGAM01_v206153</name>
</gene>
<evidence type="ECO:0000256" key="1">
    <source>
        <dbReference type="SAM" id="MobiDB-lite"/>
    </source>
</evidence>
<name>A0A2P4ZLA9_9HYPO</name>
<evidence type="ECO:0008006" key="4">
    <source>
        <dbReference type="Google" id="ProtNLM"/>
    </source>
</evidence>
<dbReference type="GeneID" id="29982679"/>
<dbReference type="PANTHER" id="PTHR35392:SF3">
    <property type="entry name" value="ZN(2)-C6 FUNGAL-TYPE DOMAIN-CONTAINING PROTEIN"/>
    <property type="match status" value="1"/>
</dbReference>
<dbReference type="InterPro" id="IPR052973">
    <property type="entry name" value="Fungal_sec-metab_reg_TF"/>
</dbReference>
<feature type="region of interest" description="Disordered" evidence="1">
    <location>
        <begin position="72"/>
        <end position="101"/>
    </location>
</feature>
<dbReference type="STRING" id="398673.A0A2P4ZLA9"/>
<comment type="caution">
    <text evidence="2">The sequence shown here is derived from an EMBL/GenBank/DDBJ whole genome shotgun (WGS) entry which is preliminary data.</text>
</comment>
<dbReference type="EMBL" id="JPDN02000020">
    <property type="protein sequence ID" value="PON25072.1"/>
    <property type="molecule type" value="Genomic_DNA"/>
</dbReference>
<dbReference type="Proteomes" id="UP000054821">
    <property type="component" value="Unassembled WGS sequence"/>
</dbReference>
<feature type="compositionally biased region" description="Polar residues" evidence="1">
    <location>
        <begin position="72"/>
        <end position="81"/>
    </location>
</feature>
<sequence>MGGVAAIERILCAFWCDEYLYKYGPLRSQLLSIPRFPFPPFSELLLWAVPLEFCLRQAISFDVIRYDQRTSPPLNRRSGQSHAARSPASASPRKRSWGLLSGGNSVPRPGFVLSPLSRGRQLLVLALLAGFNHRAVQHTLLWPASVAPQQPWRQPLWYALPASPVASNDTTSAAFTWPYGVSSATHGAQSSIQLYPYDAAYMLSSSTNSAGVTETTRVPVVAPAGQLSLNGLPPDPQVYNAYQPQPYVGNTNGGPCPPYSLGSDNRLYYGDSTMLIQGHPSPEALNAFPSQHFHATSQPDSFNIARPRSQQQYIFQGVPSFGPTNSDLFQQNPHTPVYTAPQETTPLTQEAQDTNLPYPAHFNDPVMGGGPYDPHDSRQIAMNEYQSQAPGAISPPFTGFGDMLDGAIQTQNWLPMMSPNHEPRQHGRAEPAHHHYISDDLEELDNTDTDADAHGSSPEAIVEPVPSLKRTRSQLASGPPSRRTILGSSKQNEVKKVKACVRCRMQKMKCEPDSTDLLGDCVGCRNYSKTSKKTIHRMPCYRGKITDAVLYRSGGLQLTNRWRGTDMKDVGDRVSPRSFRTISFTLGISKHPIIVKVTEFRPRVGDVLARFWTVPGGEHGVRKRKDLAPFCLADIHKTAAYYKEYIENHAVETMKRERAGGERAPRNMVETTYKAAIEHYEDLTSKPFLTLSEEKERDFLKVLFHFWFAMRHSTGSSWICGEDTLEMKPEMRDESYPLFGKVSVPRMILAQFDSINTHLLHKYGKKVLSELEGFMSRGSTTMWYTVYLCLFILLREASWLSEDRYRHARNNFGSSLRYSIPEFVEQLQDGCNNLLHHWHYYNTDGWTETIGHPDRHKTSLAYLNSCQHALVLDAYDDAQTQRQLGTWQMYKENNGSVEAPAPKVIEGRSYQGRQSRYDWDHSHYWIAQLFEGNWGPHPTYQTEPLSPY</sequence>
<dbReference type="PANTHER" id="PTHR35392">
    <property type="entry name" value="ZN(II)2CYS6 TRANSCRIPTION FACTOR (EUROFUNG)-RELATED-RELATED"/>
    <property type="match status" value="1"/>
</dbReference>
<evidence type="ECO:0000313" key="3">
    <source>
        <dbReference type="Proteomes" id="UP000054821"/>
    </source>
</evidence>
<dbReference type="RefSeq" id="XP_024405468.1">
    <property type="nucleotide sequence ID" value="XM_024549806.1"/>
</dbReference>
<protein>
    <recommendedName>
        <fullName evidence="4">Zn(2)-C6 fungal-type domain-containing protein</fullName>
    </recommendedName>
</protein>
<organism evidence="2 3">
    <name type="scientific">Trichoderma gamsii</name>
    <dbReference type="NCBI Taxonomy" id="398673"/>
    <lineage>
        <taxon>Eukaryota</taxon>
        <taxon>Fungi</taxon>
        <taxon>Dikarya</taxon>
        <taxon>Ascomycota</taxon>
        <taxon>Pezizomycotina</taxon>
        <taxon>Sordariomycetes</taxon>
        <taxon>Hypocreomycetidae</taxon>
        <taxon>Hypocreales</taxon>
        <taxon>Hypocreaceae</taxon>
        <taxon>Trichoderma</taxon>
    </lineage>
</organism>
<reference evidence="2 3" key="1">
    <citation type="journal article" date="2016" name="Genome Announc.">
        <title>Draft Whole-Genome Sequence of Trichoderma gamsii T6085, a Promising Biocontrol Agent of Fusarium Head Blight on Wheat.</title>
        <authorList>
            <person name="Baroncelli R."/>
            <person name="Zapparata A."/>
            <person name="Piaggeschi G."/>
            <person name="Sarrocco S."/>
            <person name="Vannacci G."/>
        </authorList>
    </citation>
    <scope>NUCLEOTIDE SEQUENCE [LARGE SCALE GENOMIC DNA]</scope>
    <source>
        <strain evidence="2 3">T6085</strain>
    </source>
</reference>
<proteinExistence type="predicted"/>
<accession>A0A2P4ZLA9</accession>
<dbReference type="AlphaFoldDB" id="A0A2P4ZLA9"/>
<feature type="region of interest" description="Disordered" evidence="1">
    <location>
        <begin position="468"/>
        <end position="490"/>
    </location>
</feature>